<feature type="chain" id="PRO_5038515222" evidence="1">
    <location>
        <begin position="26"/>
        <end position="87"/>
    </location>
</feature>
<evidence type="ECO:0000313" key="2">
    <source>
        <dbReference type="EMBL" id="MBB3093897.1"/>
    </source>
</evidence>
<comment type="caution">
    <text evidence="2">The sequence shown here is derived from an EMBL/GenBank/DDBJ whole genome shotgun (WGS) entry which is preliminary data.</text>
</comment>
<protein>
    <submittedName>
        <fullName evidence="2">Uncharacterized protein</fullName>
    </submittedName>
</protein>
<organism evidence="2 3">
    <name type="scientific">Actinoplanes campanulatus</name>
    <dbReference type="NCBI Taxonomy" id="113559"/>
    <lineage>
        <taxon>Bacteria</taxon>
        <taxon>Bacillati</taxon>
        <taxon>Actinomycetota</taxon>
        <taxon>Actinomycetes</taxon>
        <taxon>Micromonosporales</taxon>
        <taxon>Micromonosporaceae</taxon>
        <taxon>Actinoplanes</taxon>
    </lineage>
</organism>
<evidence type="ECO:0000256" key="1">
    <source>
        <dbReference type="SAM" id="SignalP"/>
    </source>
</evidence>
<dbReference type="EMBL" id="JACHXF010000002">
    <property type="protein sequence ID" value="MBB3093897.1"/>
    <property type="molecule type" value="Genomic_DNA"/>
</dbReference>
<dbReference type="AlphaFoldDB" id="A0A7W5FD32"/>
<proteinExistence type="predicted"/>
<evidence type="ECO:0000313" key="3">
    <source>
        <dbReference type="Proteomes" id="UP000590749"/>
    </source>
</evidence>
<keyword evidence="3" id="KW-1185">Reference proteome</keyword>
<gene>
    <name evidence="2" type="ORF">FHR83_001546</name>
</gene>
<dbReference type="RefSeq" id="WP_183217964.1">
    <property type="nucleotide sequence ID" value="NZ_BMPW01000015.1"/>
</dbReference>
<reference evidence="2 3" key="1">
    <citation type="submission" date="2020-08" db="EMBL/GenBank/DDBJ databases">
        <title>Genomic Encyclopedia of Type Strains, Phase III (KMG-III): the genomes of soil and plant-associated and newly described type strains.</title>
        <authorList>
            <person name="Whitman W."/>
        </authorList>
    </citation>
    <scope>NUCLEOTIDE SEQUENCE [LARGE SCALE GENOMIC DNA]</scope>
    <source>
        <strain evidence="2 3">CECT 3287</strain>
    </source>
</reference>
<accession>A0A7W5FD32</accession>
<dbReference type="Proteomes" id="UP000590749">
    <property type="component" value="Unassembled WGS sequence"/>
</dbReference>
<feature type="signal peptide" evidence="1">
    <location>
        <begin position="1"/>
        <end position="25"/>
    </location>
</feature>
<keyword evidence="1" id="KW-0732">Signal</keyword>
<name>A0A7W5FD32_9ACTN</name>
<sequence>MRARRFGIVFCLITALLSPVAPATAAAPPGGREFRQGYKDGFAYGLEFARTDCKKPIRAQSIKDNDYWRGYAVGLDRGFDAGYKLYC</sequence>